<dbReference type="Proteomes" id="UP000006671">
    <property type="component" value="Unassembled WGS sequence"/>
</dbReference>
<evidence type="ECO:0000313" key="2">
    <source>
        <dbReference type="Proteomes" id="UP000006671"/>
    </source>
</evidence>
<keyword evidence="2" id="KW-1185">Reference proteome</keyword>
<dbReference type="PANTHER" id="PTHR31751">
    <property type="entry name" value="SI:CH211-108C17.2-RELATED-RELATED"/>
    <property type="match status" value="1"/>
</dbReference>
<sequence>MPNFTAFRFVLSCLILGHNYDTYSQLLLLNNIKPFSLSAFYNILETFSIAIEILSVKQVADDLQEAAKKSQNGLIIMIDFGWGHKRESSNGALVVIDATTSKIVYYKVIEKCRSCRDSSDIINCKTGMFHGSSKTMEGESVKQFCSDMKSNNINISCVIHDEDSSTLKHIVDQYPNVTSYLDINHIRKNLYKSLMKPSGLFRRGDKALLKRLAPRINAYVSKFISKATSLDELQSWLKNIPNHLCNKHDGCSQGCPFKDPNHKTPNKLWLSEKRHSFVIKYLKEKLNNLVLKGKAIFHHYSSNPCESFHRMRIKYVSKNIKGTRYFRTRVQQAVLDKNAGKTWIIRLFDLLDIPEEEIWKSNMNKLNEKRSKVLKHHHTEEAKKQKANNKRKFKELSQTMPQSEATYGLSCDCSLGCDSNTCACKKSKMVCSTACRCINCNNKQNQHTTQSTIPIKKKKTHYVGSIIPTSRKTKCCSNCGSYFTHLEKCPYCTVEVCAECNGDPMCKCCVTLTQEQEGDDGGK</sequence>
<reference evidence="1 2" key="1">
    <citation type="journal article" date="2010" name="Cell">
        <title>The genome of Naegleria gruberi illuminates early eukaryotic versatility.</title>
        <authorList>
            <person name="Fritz-Laylin L.K."/>
            <person name="Prochnik S.E."/>
            <person name="Ginger M.L."/>
            <person name="Dacks J.B."/>
            <person name="Carpenter M.L."/>
            <person name="Field M.C."/>
            <person name="Kuo A."/>
            <person name="Paredez A."/>
            <person name="Chapman J."/>
            <person name="Pham J."/>
            <person name="Shu S."/>
            <person name="Neupane R."/>
            <person name="Cipriano M."/>
            <person name="Mancuso J."/>
            <person name="Tu H."/>
            <person name="Salamov A."/>
            <person name="Lindquist E."/>
            <person name="Shapiro H."/>
            <person name="Lucas S."/>
            <person name="Grigoriev I.V."/>
            <person name="Cande W.Z."/>
            <person name="Fulton C."/>
            <person name="Rokhsar D.S."/>
            <person name="Dawson S.C."/>
        </authorList>
    </citation>
    <scope>NUCLEOTIDE SEQUENCE [LARGE SCALE GENOMIC DNA]</scope>
    <source>
        <strain evidence="1 2">NEG-M</strain>
    </source>
</reference>
<dbReference type="VEuPathDB" id="AmoebaDB:NAEGRDRAFT_72879"/>
<gene>
    <name evidence="1" type="ORF">NAEGRDRAFT_72879</name>
</gene>
<accession>D2VV37</accession>
<dbReference type="GeneID" id="8853573"/>
<dbReference type="RefSeq" id="XP_002672171.1">
    <property type="nucleotide sequence ID" value="XM_002672125.1"/>
</dbReference>
<evidence type="ECO:0000313" key="1">
    <source>
        <dbReference type="EMBL" id="EFC39427.1"/>
    </source>
</evidence>
<dbReference type="AlphaFoldDB" id="D2VV37"/>
<name>D2VV37_NAEGR</name>
<dbReference type="InParanoid" id="D2VV37"/>
<dbReference type="OMA" id="APRINAY"/>
<dbReference type="OrthoDB" id="7699654at2759"/>
<protein>
    <submittedName>
        <fullName evidence="1">Predicted protein</fullName>
    </submittedName>
</protein>
<organism evidence="2">
    <name type="scientific">Naegleria gruberi</name>
    <name type="common">Amoeba</name>
    <dbReference type="NCBI Taxonomy" id="5762"/>
    <lineage>
        <taxon>Eukaryota</taxon>
        <taxon>Discoba</taxon>
        <taxon>Heterolobosea</taxon>
        <taxon>Tetramitia</taxon>
        <taxon>Eutetramitia</taxon>
        <taxon>Vahlkampfiidae</taxon>
        <taxon>Naegleria</taxon>
    </lineage>
</organism>
<dbReference type="KEGG" id="ngr:NAEGRDRAFT_72879"/>
<dbReference type="EMBL" id="GG738900">
    <property type="protein sequence ID" value="EFC39427.1"/>
    <property type="molecule type" value="Genomic_DNA"/>
</dbReference>
<proteinExistence type="predicted"/>